<accession>A0AAJ6AYT0</accession>
<dbReference type="SMART" id="SM00911">
    <property type="entry name" value="HWE_HK"/>
    <property type="match status" value="1"/>
</dbReference>
<evidence type="ECO:0000256" key="2">
    <source>
        <dbReference type="ARBA" id="ARBA00012438"/>
    </source>
</evidence>
<dbReference type="EC" id="2.7.13.3" evidence="2"/>
<comment type="catalytic activity">
    <reaction evidence="1">
        <text>ATP + protein L-histidine = ADP + protein N-phospho-L-histidine.</text>
        <dbReference type="EC" id="2.7.13.3"/>
    </reaction>
</comment>
<dbReference type="EMBL" id="CP119312">
    <property type="protein sequence ID" value="WEK03247.1"/>
    <property type="molecule type" value="Genomic_DNA"/>
</dbReference>
<evidence type="ECO:0000313" key="10">
    <source>
        <dbReference type="Proteomes" id="UP001217476"/>
    </source>
</evidence>
<keyword evidence="4" id="KW-0808">Transferase</keyword>
<evidence type="ECO:0000259" key="8">
    <source>
        <dbReference type="SMART" id="SM00911"/>
    </source>
</evidence>
<keyword evidence="5" id="KW-0547">Nucleotide-binding</keyword>
<sequence>MTWSDKRVIVYAPFAKDSKSLVDLLATKGLNALSVTSLSDVVKALGDDLGAVLMSEEALFQDDWSDLVEAVNAQPTWSSYPFILLIGQKRSSGQTEAVYKLFPLEVANVMVLERPMSSTALFSAVQWALAGRRRQFVTKNHLDELERNARLQRVMTRELAHRVKNTIAMLQSIVTQTLRPVSSLEDLQTRIVERFSALARTHDLLLNTDFQEADFRDLVLKTLNVHGQNFEVSGPAVRFSPQAALSFTLVIHELATNSIKYGALSQDGLGGKVDVSWKLQDAGGVEQFSFYWKESGGPEVREPTAKGFGSRLVRATLGGLGTIEQIYPQEGFRLTFSGPLQGLTHSVVPDMSS</sequence>
<dbReference type="InterPro" id="IPR011102">
    <property type="entry name" value="Sig_transdc_His_kinase_HWE"/>
</dbReference>
<feature type="domain" description="Signal transduction histidine kinase HWE region" evidence="8">
    <location>
        <begin position="158"/>
        <end position="236"/>
    </location>
</feature>
<evidence type="ECO:0000256" key="1">
    <source>
        <dbReference type="ARBA" id="ARBA00000085"/>
    </source>
</evidence>
<dbReference type="AlphaFoldDB" id="A0AAJ6AYT0"/>
<protein>
    <recommendedName>
        <fullName evidence="2">histidine kinase</fullName>
        <ecNumber evidence="2">2.7.13.3</ecNumber>
    </recommendedName>
</protein>
<dbReference type="PANTHER" id="PTHR41523:SF7">
    <property type="entry name" value="HISTIDINE KINASE"/>
    <property type="match status" value="1"/>
</dbReference>
<dbReference type="PANTHER" id="PTHR41523">
    <property type="entry name" value="TWO-COMPONENT SYSTEM SENSOR PROTEIN"/>
    <property type="match status" value="1"/>
</dbReference>
<evidence type="ECO:0000256" key="4">
    <source>
        <dbReference type="ARBA" id="ARBA00022679"/>
    </source>
</evidence>
<proteinExistence type="predicted"/>
<reference evidence="9" key="1">
    <citation type="submission" date="2023-03" db="EMBL/GenBank/DDBJ databases">
        <title>Andean soil-derived lignocellulolytic bacterial consortium as a source of novel taxa and putative plastic-active enzymes.</title>
        <authorList>
            <person name="Diaz-Garcia L."/>
            <person name="Chuvochina M."/>
            <person name="Feuerriegel G."/>
            <person name="Bunk B."/>
            <person name="Sproer C."/>
            <person name="Streit W.R."/>
            <person name="Rodriguez L.M."/>
            <person name="Overmann J."/>
            <person name="Jimenez D.J."/>
        </authorList>
    </citation>
    <scope>NUCLEOTIDE SEQUENCE</scope>
    <source>
        <strain evidence="9">MAG 4196</strain>
    </source>
</reference>
<gene>
    <name evidence="9" type="ORF">P0Y65_13690</name>
</gene>
<evidence type="ECO:0000256" key="6">
    <source>
        <dbReference type="ARBA" id="ARBA00022777"/>
    </source>
</evidence>
<keyword evidence="3" id="KW-0597">Phosphoprotein</keyword>
<dbReference type="Pfam" id="PF07536">
    <property type="entry name" value="HWE_HK"/>
    <property type="match status" value="1"/>
</dbReference>
<dbReference type="Gene3D" id="3.30.565.10">
    <property type="entry name" value="Histidine kinase-like ATPase, C-terminal domain"/>
    <property type="match status" value="1"/>
</dbReference>
<dbReference type="Proteomes" id="UP001217476">
    <property type="component" value="Chromosome"/>
</dbReference>
<keyword evidence="7" id="KW-0067">ATP-binding</keyword>
<name>A0AAJ6AYT0_9HYPH</name>
<dbReference type="InterPro" id="IPR036890">
    <property type="entry name" value="HATPase_C_sf"/>
</dbReference>
<dbReference type="GO" id="GO:0004673">
    <property type="term" value="F:protein histidine kinase activity"/>
    <property type="evidence" value="ECO:0007669"/>
    <property type="project" value="UniProtKB-EC"/>
</dbReference>
<dbReference type="GO" id="GO:0005524">
    <property type="term" value="F:ATP binding"/>
    <property type="evidence" value="ECO:0007669"/>
    <property type="project" value="UniProtKB-KW"/>
</dbReference>
<keyword evidence="6 9" id="KW-0418">Kinase</keyword>
<evidence type="ECO:0000256" key="7">
    <source>
        <dbReference type="ARBA" id="ARBA00022840"/>
    </source>
</evidence>
<organism evidence="9 10">
    <name type="scientific">Candidatus Devosia phytovorans</name>
    <dbReference type="NCBI Taxonomy" id="3121372"/>
    <lineage>
        <taxon>Bacteria</taxon>
        <taxon>Pseudomonadati</taxon>
        <taxon>Pseudomonadota</taxon>
        <taxon>Alphaproteobacteria</taxon>
        <taxon>Hyphomicrobiales</taxon>
        <taxon>Devosiaceae</taxon>
        <taxon>Devosia</taxon>
    </lineage>
</organism>
<evidence type="ECO:0000256" key="3">
    <source>
        <dbReference type="ARBA" id="ARBA00022553"/>
    </source>
</evidence>
<evidence type="ECO:0000256" key="5">
    <source>
        <dbReference type="ARBA" id="ARBA00022741"/>
    </source>
</evidence>
<evidence type="ECO:0000313" key="9">
    <source>
        <dbReference type="EMBL" id="WEK03247.1"/>
    </source>
</evidence>